<proteinExistence type="predicted"/>
<dbReference type="OrthoDB" id="2991872at2759"/>
<feature type="domain" description="Zn(2)-C6 fungal-type" evidence="3">
    <location>
        <begin position="10"/>
        <end position="39"/>
    </location>
</feature>
<dbReference type="Pfam" id="PF00172">
    <property type="entry name" value="Zn_clus"/>
    <property type="match status" value="1"/>
</dbReference>
<feature type="region of interest" description="Disordered" evidence="2">
    <location>
        <begin position="527"/>
        <end position="551"/>
    </location>
</feature>
<evidence type="ECO:0000256" key="1">
    <source>
        <dbReference type="ARBA" id="ARBA00023242"/>
    </source>
</evidence>
<reference evidence="4" key="1">
    <citation type="journal article" date="2020" name="Stud. Mycol.">
        <title>101 Dothideomycetes genomes: a test case for predicting lifestyles and emergence of pathogens.</title>
        <authorList>
            <person name="Haridas S."/>
            <person name="Albert R."/>
            <person name="Binder M."/>
            <person name="Bloem J."/>
            <person name="Labutti K."/>
            <person name="Salamov A."/>
            <person name="Andreopoulos B."/>
            <person name="Baker S."/>
            <person name="Barry K."/>
            <person name="Bills G."/>
            <person name="Bluhm B."/>
            <person name="Cannon C."/>
            <person name="Castanera R."/>
            <person name="Culley D."/>
            <person name="Daum C."/>
            <person name="Ezra D."/>
            <person name="Gonzalez J."/>
            <person name="Henrissat B."/>
            <person name="Kuo A."/>
            <person name="Liang C."/>
            <person name="Lipzen A."/>
            <person name="Lutzoni F."/>
            <person name="Magnuson J."/>
            <person name="Mondo S."/>
            <person name="Nolan M."/>
            <person name="Ohm R."/>
            <person name="Pangilinan J."/>
            <person name="Park H.-J."/>
            <person name="Ramirez L."/>
            <person name="Alfaro M."/>
            <person name="Sun H."/>
            <person name="Tritt A."/>
            <person name="Yoshinaga Y."/>
            <person name="Zwiers L.-H."/>
            <person name="Turgeon B."/>
            <person name="Goodwin S."/>
            <person name="Spatafora J."/>
            <person name="Crous P."/>
            <person name="Grigoriev I."/>
        </authorList>
    </citation>
    <scope>NUCLEOTIDE SEQUENCE</scope>
    <source>
        <strain evidence="4">CBS 122368</strain>
    </source>
</reference>
<dbReference type="InterPro" id="IPR001138">
    <property type="entry name" value="Zn2Cys6_DnaBD"/>
</dbReference>
<dbReference type="InterPro" id="IPR021858">
    <property type="entry name" value="Fun_TF"/>
</dbReference>
<sequence>MGFSGKPSKGCLPCRQKRTKCDLALPACSQCIRKNRVCSGYRNEQDLLFRNETKLVVRKVNRKTDNPPEQSLASNSSAPQLSTLSTQQLSRRAALHDEAVLHFFAHYNEKLFESRAGTLDGGFNYVLSVFQSDAVRAGPVSEIIAAAGLAALGNMKAAPDLVTAARAKQVKVLRALNEQLQNPKTCLSDSSILTCLLLGTFESIMSDDPQSQVAQTFHLKGAMTLVQMRGRDRFADDVGHGIYARMRGAILAHCVRVSEPLPDFILSFLGDDGISQRDFQPFLYKLLGRLCQLRYDQKTKGIVDNRMFREAQSLLDEFSTWSPGIPEWHAGGRPSVDSMPLTSNADETYRLIWLATTWIFQQTARIVASDVFIEGARGQALLRPGLAARAILNDAINTQLELVEELKESLAYYLHNFKASQSTMKTVGGYMLLWGLSGMSSASTCSEDTFLWMTNQAETIAEGFGLRQGRMLAEFLRKRARVPPVEEVRSSTVPSTSVRLRDAQQGPGSNSSLLSIFGTVYAPRQNGTATRIHRPVRQGKGVSQKGSEPRT</sequence>
<dbReference type="GO" id="GO:0008270">
    <property type="term" value="F:zinc ion binding"/>
    <property type="evidence" value="ECO:0007669"/>
    <property type="project" value="InterPro"/>
</dbReference>
<dbReference type="EMBL" id="ML987199">
    <property type="protein sequence ID" value="KAF2246135.1"/>
    <property type="molecule type" value="Genomic_DNA"/>
</dbReference>
<dbReference type="PANTHER" id="PTHR38791:SF13">
    <property type="entry name" value="ZN(2)-C6 FUNGAL-TYPE DOMAIN-CONTAINING PROTEIN"/>
    <property type="match status" value="1"/>
</dbReference>
<dbReference type="InterPro" id="IPR053175">
    <property type="entry name" value="DHMBA_Reg_Transcription_Factor"/>
</dbReference>
<dbReference type="PROSITE" id="PS50048">
    <property type="entry name" value="ZN2_CY6_FUNGAL_2"/>
    <property type="match status" value="1"/>
</dbReference>
<dbReference type="RefSeq" id="XP_033681139.1">
    <property type="nucleotide sequence ID" value="XM_033833675.1"/>
</dbReference>
<keyword evidence="1" id="KW-0539">Nucleus</keyword>
<dbReference type="AlphaFoldDB" id="A0A6A6I6I4"/>
<dbReference type="CDD" id="cd00067">
    <property type="entry name" value="GAL4"/>
    <property type="match status" value="1"/>
</dbReference>
<dbReference type="PROSITE" id="PS00463">
    <property type="entry name" value="ZN2_CY6_FUNGAL_1"/>
    <property type="match status" value="1"/>
</dbReference>
<evidence type="ECO:0000313" key="4">
    <source>
        <dbReference type="EMBL" id="KAF2246135.1"/>
    </source>
</evidence>
<dbReference type="GO" id="GO:0000981">
    <property type="term" value="F:DNA-binding transcription factor activity, RNA polymerase II-specific"/>
    <property type="evidence" value="ECO:0007669"/>
    <property type="project" value="InterPro"/>
</dbReference>
<feature type="region of interest" description="Disordered" evidence="2">
    <location>
        <begin position="62"/>
        <end position="83"/>
    </location>
</feature>
<dbReference type="InterPro" id="IPR036864">
    <property type="entry name" value="Zn2-C6_fun-type_DNA-bd_sf"/>
</dbReference>
<organism evidence="4 5">
    <name type="scientific">Trematosphaeria pertusa</name>
    <dbReference type="NCBI Taxonomy" id="390896"/>
    <lineage>
        <taxon>Eukaryota</taxon>
        <taxon>Fungi</taxon>
        <taxon>Dikarya</taxon>
        <taxon>Ascomycota</taxon>
        <taxon>Pezizomycotina</taxon>
        <taxon>Dothideomycetes</taxon>
        <taxon>Pleosporomycetidae</taxon>
        <taxon>Pleosporales</taxon>
        <taxon>Massarineae</taxon>
        <taxon>Trematosphaeriaceae</taxon>
        <taxon>Trematosphaeria</taxon>
    </lineage>
</organism>
<dbReference type="Proteomes" id="UP000800094">
    <property type="component" value="Unassembled WGS sequence"/>
</dbReference>
<protein>
    <recommendedName>
        <fullName evidence="3">Zn(2)-C6 fungal-type domain-containing protein</fullName>
    </recommendedName>
</protein>
<gene>
    <name evidence="4" type="ORF">BU26DRAFT_567635</name>
</gene>
<evidence type="ECO:0000256" key="2">
    <source>
        <dbReference type="SAM" id="MobiDB-lite"/>
    </source>
</evidence>
<name>A0A6A6I6I4_9PLEO</name>
<feature type="compositionally biased region" description="Polar residues" evidence="2">
    <location>
        <begin position="67"/>
        <end position="83"/>
    </location>
</feature>
<evidence type="ECO:0000313" key="5">
    <source>
        <dbReference type="Proteomes" id="UP000800094"/>
    </source>
</evidence>
<dbReference type="Pfam" id="PF11951">
    <property type="entry name" value="Fungal_trans_2"/>
    <property type="match status" value="1"/>
</dbReference>
<dbReference type="PANTHER" id="PTHR38791">
    <property type="entry name" value="ZN(II)2CYS6 TRANSCRIPTION FACTOR (EUROFUNG)-RELATED-RELATED"/>
    <property type="match status" value="1"/>
</dbReference>
<evidence type="ECO:0000259" key="3">
    <source>
        <dbReference type="PROSITE" id="PS50048"/>
    </source>
</evidence>
<dbReference type="SUPFAM" id="SSF57701">
    <property type="entry name" value="Zn2/Cys6 DNA-binding domain"/>
    <property type="match status" value="1"/>
</dbReference>
<dbReference type="SMART" id="SM00066">
    <property type="entry name" value="GAL4"/>
    <property type="match status" value="1"/>
</dbReference>
<dbReference type="GeneID" id="54587005"/>
<keyword evidence="5" id="KW-1185">Reference proteome</keyword>
<accession>A0A6A6I6I4</accession>
<dbReference type="Gene3D" id="4.10.240.10">
    <property type="entry name" value="Zn(2)-C6 fungal-type DNA-binding domain"/>
    <property type="match status" value="1"/>
</dbReference>